<evidence type="ECO:0000313" key="1">
    <source>
        <dbReference type="Proteomes" id="UP000095286"/>
    </source>
</evidence>
<dbReference type="WBParaSite" id="RSKR_0001115700.1">
    <property type="protein sequence ID" value="RSKR_0001115700.1"/>
    <property type="gene ID" value="RSKR_0001115700"/>
</dbReference>
<sequence>MGLFDDQLLIKVAEDTNSRLKGEGFDTSTFIFALNLPTSFHLREYILRKVYFKDGESFGKKAFKNEASDYFMSQINASFGYKPTLSSDFTVTINLDNKEYETQDNDFLLFAFPNEYSSYGSSRKRKTEPVPNEGFNKNKVSNFGNRLTVEQCRSFKMASPTTKLEATVQLEREAIYLAGRYCKFSRCLPQSPWSVDIDTPSIPGNSVSEKIGNILKDFTKADSHKFLASGREDIDVRMLGEGRPFAVELKNARLVKGISCHEWGKCDMESNCRSLQDQINKASTDIKINSLVRVTTKDIDNLIEGQEDKQKSYTAYCYSKVPLDGELLKELATKAPIQLIQKTPVRVLKRRCLMDRPRMINSMSALQMDPFHFYIRMSTQAGTYVKEFVHGDFGRTRPCLSELLGLETGTVDILQLDVEEVDLPWPPKKLG</sequence>
<accession>A0AC35UGU9</accession>
<evidence type="ECO:0000313" key="2">
    <source>
        <dbReference type="WBParaSite" id="RSKR_0001115700.1"/>
    </source>
</evidence>
<protein>
    <submittedName>
        <fullName evidence="2">tRNA pseudouridine(55) synthase</fullName>
    </submittedName>
</protein>
<reference evidence="2" key="1">
    <citation type="submission" date="2016-11" db="UniProtKB">
        <authorList>
            <consortium name="WormBaseParasite"/>
        </authorList>
    </citation>
    <scope>IDENTIFICATION</scope>
    <source>
        <strain evidence="2">KR3021</strain>
    </source>
</reference>
<name>A0AC35UGU9_9BILA</name>
<dbReference type="Proteomes" id="UP000095286">
    <property type="component" value="Unplaced"/>
</dbReference>
<organism evidence="1 2">
    <name type="scientific">Rhabditophanes sp. KR3021</name>
    <dbReference type="NCBI Taxonomy" id="114890"/>
    <lineage>
        <taxon>Eukaryota</taxon>
        <taxon>Metazoa</taxon>
        <taxon>Ecdysozoa</taxon>
        <taxon>Nematoda</taxon>
        <taxon>Chromadorea</taxon>
        <taxon>Rhabditida</taxon>
        <taxon>Tylenchina</taxon>
        <taxon>Panagrolaimomorpha</taxon>
        <taxon>Strongyloidoidea</taxon>
        <taxon>Alloionematidae</taxon>
        <taxon>Rhabditophanes</taxon>
    </lineage>
</organism>
<proteinExistence type="predicted"/>